<dbReference type="InterPro" id="IPR003836">
    <property type="entry name" value="Glucokinase"/>
</dbReference>
<protein>
    <submittedName>
        <fullName evidence="6">Glucokinase</fullName>
        <ecNumber evidence="6">2.7.1.2</ecNumber>
    </submittedName>
</protein>
<dbReference type="InterPro" id="IPR043129">
    <property type="entry name" value="ATPase_NBD"/>
</dbReference>
<keyword evidence="7" id="KW-1185">Reference proteome</keyword>
<evidence type="ECO:0000256" key="2">
    <source>
        <dbReference type="ARBA" id="ARBA00022741"/>
    </source>
</evidence>
<accession>A0ABW8K3S5</accession>
<comment type="similarity">
    <text evidence="5">Belongs to the bacterial glucokinase family.</text>
</comment>
<dbReference type="Gene3D" id="3.30.420.40">
    <property type="match status" value="1"/>
</dbReference>
<dbReference type="SUPFAM" id="SSF53067">
    <property type="entry name" value="Actin-like ATPase domain"/>
    <property type="match status" value="1"/>
</dbReference>
<dbReference type="Pfam" id="PF02685">
    <property type="entry name" value="Glucokinase"/>
    <property type="match status" value="1"/>
</dbReference>
<gene>
    <name evidence="6" type="primary">glk</name>
    <name evidence="6" type="ORF">ISS97_09750</name>
</gene>
<dbReference type="InterPro" id="IPR050201">
    <property type="entry name" value="Bacterial_glucokinase"/>
</dbReference>
<dbReference type="RefSeq" id="WP_379986874.1">
    <property type="nucleotide sequence ID" value="NZ_JADIKD010000010.1"/>
</dbReference>
<dbReference type="GO" id="GO:0004340">
    <property type="term" value="F:glucokinase activity"/>
    <property type="evidence" value="ECO:0007669"/>
    <property type="project" value="UniProtKB-EC"/>
</dbReference>
<evidence type="ECO:0000313" key="6">
    <source>
        <dbReference type="EMBL" id="MFK2917549.1"/>
    </source>
</evidence>
<dbReference type="EC" id="2.7.1.2" evidence="6"/>
<reference evidence="6 7" key="1">
    <citation type="submission" date="2020-10" db="EMBL/GenBank/DDBJ databases">
        <title>Phylogeny of dyella-like bacteria.</title>
        <authorList>
            <person name="Fu J."/>
        </authorList>
    </citation>
    <scope>NUCLEOTIDE SEQUENCE [LARGE SCALE GENOMIC DNA]</scope>
    <source>
        <strain evidence="6 7">BB4</strain>
    </source>
</reference>
<evidence type="ECO:0000256" key="4">
    <source>
        <dbReference type="ARBA" id="ARBA00022840"/>
    </source>
</evidence>
<name>A0ABW8K3S5_9GAMM</name>
<dbReference type="Gene3D" id="3.40.367.20">
    <property type="match status" value="1"/>
</dbReference>
<keyword evidence="1 6" id="KW-0808">Transferase</keyword>
<evidence type="ECO:0000256" key="3">
    <source>
        <dbReference type="ARBA" id="ARBA00022777"/>
    </source>
</evidence>
<evidence type="ECO:0000256" key="1">
    <source>
        <dbReference type="ARBA" id="ARBA00022679"/>
    </source>
</evidence>
<keyword evidence="3" id="KW-0418">Kinase</keyword>
<organism evidence="6 7">
    <name type="scientific">Dyella koreensis</name>
    <dbReference type="NCBI Taxonomy" id="311235"/>
    <lineage>
        <taxon>Bacteria</taxon>
        <taxon>Pseudomonadati</taxon>
        <taxon>Pseudomonadota</taxon>
        <taxon>Gammaproteobacteria</taxon>
        <taxon>Lysobacterales</taxon>
        <taxon>Rhodanobacteraceae</taxon>
        <taxon>Dyella</taxon>
    </lineage>
</organism>
<sequence length="333" mass="35178">MRDRGWEASTQAPRVVLAADVGGTHARVGLVNASPQGQAPVLAHERYACSAWPGLADILDDFLARHGAGHAVEQGALAVAGYVRDDELVAENLRWPVKLSGLRQRLALRQLDVVNDFEALAYATQYLDERDSIAVIDAPAAQGPTVVVGPGTGLGCALLLPDKAGATVLPSEGGHVALAPGNEREVELLQLLARGRDYVHTGHVLSGPGLVNLYRALAELEQQAAIHTQPEQISAAAMSSRDPLAHEALQIFCAMLGSFAGDLAILFKASGGVLLAGGILPHICSFLPHSEFRQRFFNKGVMREFLGGVPVRLIEHGQLGMVGAAGLLVRGET</sequence>
<evidence type="ECO:0000256" key="5">
    <source>
        <dbReference type="RuleBase" id="RU004046"/>
    </source>
</evidence>
<dbReference type="CDD" id="cd24008">
    <property type="entry name" value="ASKHA_NBD_GLK"/>
    <property type="match status" value="1"/>
</dbReference>
<dbReference type="EMBL" id="JADIKD010000010">
    <property type="protein sequence ID" value="MFK2917549.1"/>
    <property type="molecule type" value="Genomic_DNA"/>
</dbReference>
<keyword evidence="2" id="KW-0547">Nucleotide-binding</keyword>
<evidence type="ECO:0000313" key="7">
    <source>
        <dbReference type="Proteomes" id="UP001620408"/>
    </source>
</evidence>
<dbReference type="Proteomes" id="UP001620408">
    <property type="component" value="Unassembled WGS sequence"/>
</dbReference>
<dbReference type="PANTHER" id="PTHR47690">
    <property type="entry name" value="GLUCOKINASE"/>
    <property type="match status" value="1"/>
</dbReference>
<dbReference type="NCBIfam" id="NF009073">
    <property type="entry name" value="PRK12408.1"/>
    <property type="match status" value="1"/>
</dbReference>
<dbReference type="PANTHER" id="PTHR47690:SF1">
    <property type="entry name" value="GLUCOKINASE"/>
    <property type="match status" value="1"/>
</dbReference>
<dbReference type="NCBIfam" id="TIGR00749">
    <property type="entry name" value="glk"/>
    <property type="match status" value="1"/>
</dbReference>
<keyword evidence="4" id="KW-0067">ATP-binding</keyword>
<proteinExistence type="inferred from homology"/>
<comment type="caution">
    <text evidence="6">The sequence shown here is derived from an EMBL/GenBank/DDBJ whole genome shotgun (WGS) entry which is preliminary data.</text>
</comment>